<feature type="compositionally biased region" description="Basic residues" evidence="1">
    <location>
        <begin position="914"/>
        <end position="923"/>
    </location>
</feature>
<dbReference type="PANTHER" id="PTHR15503">
    <property type="entry name" value="LDOC1 RELATED"/>
    <property type="match status" value="1"/>
</dbReference>
<feature type="region of interest" description="Disordered" evidence="1">
    <location>
        <begin position="909"/>
        <end position="934"/>
    </location>
</feature>
<dbReference type="InterPro" id="IPR001969">
    <property type="entry name" value="Aspartic_peptidase_AS"/>
</dbReference>
<dbReference type="SUPFAM" id="SSF50630">
    <property type="entry name" value="Acid proteases"/>
    <property type="match status" value="1"/>
</dbReference>
<accession>A0A7J6R8H0</accession>
<dbReference type="Gene3D" id="2.40.70.10">
    <property type="entry name" value="Acid Proteases"/>
    <property type="match status" value="1"/>
</dbReference>
<dbReference type="Proteomes" id="UP000574390">
    <property type="component" value="Unassembled WGS sequence"/>
</dbReference>
<evidence type="ECO:0008006" key="4">
    <source>
        <dbReference type="Google" id="ProtNLM"/>
    </source>
</evidence>
<protein>
    <recommendedName>
        <fullName evidence="4">Peptidase A2 domain-containing protein</fullName>
    </recommendedName>
</protein>
<gene>
    <name evidence="2" type="ORF">FOZ62_028052</name>
</gene>
<dbReference type="GO" id="GO:0006508">
    <property type="term" value="P:proteolysis"/>
    <property type="evidence" value="ECO:0007669"/>
    <property type="project" value="InterPro"/>
</dbReference>
<dbReference type="CDD" id="cd00303">
    <property type="entry name" value="retropepsin_like"/>
    <property type="match status" value="1"/>
</dbReference>
<dbReference type="EMBL" id="JABANM010023886">
    <property type="protein sequence ID" value="KAF4717139.1"/>
    <property type="molecule type" value="Genomic_DNA"/>
</dbReference>
<comment type="caution">
    <text evidence="2">The sequence shown here is derived from an EMBL/GenBank/DDBJ whole genome shotgun (WGS) entry which is preliminary data.</text>
</comment>
<evidence type="ECO:0000313" key="3">
    <source>
        <dbReference type="Proteomes" id="UP000574390"/>
    </source>
</evidence>
<dbReference type="GO" id="GO:0004190">
    <property type="term" value="F:aspartic-type endopeptidase activity"/>
    <property type="evidence" value="ECO:0007669"/>
    <property type="project" value="InterPro"/>
</dbReference>
<dbReference type="InterPro" id="IPR032567">
    <property type="entry name" value="RTL1-rel"/>
</dbReference>
<dbReference type="PROSITE" id="PS00141">
    <property type="entry name" value="ASP_PROTEASE"/>
    <property type="match status" value="1"/>
</dbReference>
<organism evidence="2 3">
    <name type="scientific">Perkinsus olseni</name>
    <name type="common">Perkinsus atlanticus</name>
    <dbReference type="NCBI Taxonomy" id="32597"/>
    <lineage>
        <taxon>Eukaryota</taxon>
        <taxon>Sar</taxon>
        <taxon>Alveolata</taxon>
        <taxon>Perkinsozoa</taxon>
        <taxon>Perkinsea</taxon>
        <taxon>Perkinsida</taxon>
        <taxon>Perkinsidae</taxon>
        <taxon>Perkinsus</taxon>
    </lineage>
</organism>
<dbReference type="PANTHER" id="PTHR15503:SF22">
    <property type="entry name" value="TRANSPOSON TY3-I GAG POLYPROTEIN"/>
    <property type="match status" value="1"/>
</dbReference>
<feature type="region of interest" description="Disordered" evidence="1">
    <location>
        <begin position="621"/>
        <end position="672"/>
    </location>
</feature>
<proteinExistence type="predicted"/>
<name>A0A7J6R8H0_PEROL</name>
<sequence>MFGTELRTPSSVAAEMLLPTSDADGSEALSDSTDAPAMVRQIIDQVVGRVRRLTVSKHSKDALRRYSSTPGRVPNDGEKVVWRRPGCIPVEGTARLVQGPHTEGSPFVYLNNVLGQVVVIEPEGTTTPGKAVPVSAVHLESRKSLVDRTRPTLASEGSIDFRSLKEKDVVLCRLTDGLDALAEVVSDGVTDGLVHVLEPVDASGLTFKRVWIHLVDGDFRFADSCPAGCGSVLRSVEKVIAKVSLTAKGSLRQSSRRDLVAAGYLSEKQDGLFSHIASYKSDLLVLDVDSDDYPVPAEDFIDANVTEFRTLQVEANVHPVLVRWSARLAEAVRARAAEEPDLSPAAIARWTFQELFYVGMVAGVDDSLAMSVAAFLSTSSTKQALRLARIVGLGSERALEREVTRQLSFVAVGPQLVLEAPRRGDHAQVASSVGTVGSGGPRYNVDKIPLEVTVPWDGPTAALPYVALRKNIETTGRFYKLGSDELLVFLFRNLSPALRSSLSAEIEGDITLASFWQAMDRRFGCTETSASATIRWEHLQMGEGDTVDAYASRVRMEAQLFARVTGTALTPSLIVARLVRGLRPDIRDNLEASLSFRLSTLTFEEAREAALYVEARRAAPVTERKGGGAGGGPPRSKVPSRPERTEPVATREGQVPDSGAAAEPKDKRSGKRHCRYCAEHKLPGFDKHNDDRCWQNPANAAIVPAWYKNKKGPRGENQSQDKGRSAGTFMATNKGAMWVRAESGGEHVGLLLDTGSDFSVVSRDTLSRLGVTDVSPLTSPVTVGSVNGAESVRLDSTASIPVTVKDTEGKVHNFNLLVHVADTTELNELLRCGVVLLGSSTMARLRGDILGSQGLFRSHVLSADFPLHGPDCGAIHRGDGGLGLVMQGGGCEVPSDEEIERRLEGWSWPTGHVSSRRQAHRGWARGGPERASSA</sequence>
<reference evidence="2 3" key="1">
    <citation type="submission" date="2020-04" db="EMBL/GenBank/DDBJ databases">
        <title>Perkinsus olseni comparative genomics.</title>
        <authorList>
            <person name="Bogema D.R."/>
        </authorList>
    </citation>
    <scope>NUCLEOTIDE SEQUENCE [LARGE SCALE GENOMIC DNA]</scope>
    <source>
        <strain evidence="2">ATCC PRA-205</strain>
    </source>
</reference>
<dbReference type="InterPro" id="IPR021109">
    <property type="entry name" value="Peptidase_aspartic_dom_sf"/>
</dbReference>
<evidence type="ECO:0000256" key="1">
    <source>
        <dbReference type="SAM" id="MobiDB-lite"/>
    </source>
</evidence>
<evidence type="ECO:0000313" key="2">
    <source>
        <dbReference type="EMBL" id="KAF4717139.1"/>
    </source>
</evidence>
<dbReference type="AlphaFoldDB" id="A0A7J6R8H0"/>